<gene>
    <name evidence="1" type="ORF">MNBD_ALPHA04-1330</name>
</gene>
<dbReference type="AlphaFoldDB" id="A0A3B0R9G3"/>
<dbReference type="EMBL" id="UOEF01000087">
    <property type="protein sequence ID" value="VAV89874.1"/>
    <property type="molecule type" value="Genomic_DNA"/>
</dbReference>
<organism evidence="1">
    <name type="scientific">hydrothermal vent metagenome</name>
    <dbReference type="NCBI Taxonomy" id="652676"/>
    <lineage>
        <taxon>unclassified sequences</taxon>
        <taxon>metagenomes</taxon>
        <taxon>ecological metagenomes</taxon>
    </lineage>
</organism>
<dbReference type="InterPro" id="IPR009010">
    <property type="entry name" value="Asp_de-COase-like_dom_sf"/>
</dbReference>
<evidence type="ECO:0000313" key="1">
    <source>
        <dbReference type="EMBL" id="VAV89874.1"/>
    </source>
</evidence>
<reference evidence="1" key="1">
    <citation type="submission" date="2018-06" db="EMBL/GenBank/DDBJ databases">
        <authorList>
            <person name="Zhirakovskaya E."/>
        </authorList>
    </citation>
    <scope>NUCLEOTIDE SEQUENCE</scope>
</reference>
<accession>A0A3B0R9G3</accession>
<dbReference type="SUPFAM" id="SSF50692">
    <property type="entry name" value="ADC-like"/>
    <property type="match status" value="1"/>
</dbReference>
<name>A0A3B0R9G3_9ZZZZ</name>
<proteinExistence type="predicted"/>
<sequence>MPWAGVIPGVSINDLTDPEKYDRLSGNAVLNATPVTVAKLEALEATE</sequence>
<protein>
    <submittedName>
        <fullName evidence="1">Uncharacterized protein</fullName>
    </submittedName>
</protein>